<feature type="transmembrane region" description="Helical" evidence="2">
    <location>
        <begin position="119"/>
        <end position="137"/>
    </location>
</feature>
<evidence type="ECO:0000313" key="3">
    <source>
        <dbReference type="EMBL" id="KAK7725506.1"/>
    </source>
</evidence>
<name>A0ABR1P3M3_DIAER</name>
<gene>
    <name evidence="3" type="ORF">SLS63_008109</name>
</gene>
<evidence type="ECO:0000313" key="4">
    <source>
        <dbReference type="Proteomes" id="UP001430848"/>
    </source>
</evidence>
<feature type="transmembrane region" description="Helical" evidence="2">
    <location>
        <begin position="257"/>
        <end position="274"/>
    </location>
</feature>
<dbReference type="Proteomes" id="UP001430848">
    <property type="component" value="Unassembled WGS sequence"/>
</dbReference>
<dbReference type="InterPro" id="IPR010699">
    <property type="entry name" value="DUF1275"/>
</dbReference>
<evidence type="ECO:0008006" key="5">
    <source>
        <dbReference type="Google" id="ProtNLM"/>
    </source>
</evidence>
<dbReference type="PANTHER" id="PTHR37488">
    <property type="entry name" value="DUF1275 DOMAIN-CONTAINING PROTEIN"/>
    <property type="match status" value="1"/>
</dbReference>
<evidence type="ECO:0000256" key="2">
    <source>
        <dbReference type="SAM" id="Phobius"/>
    </source>
</evidence>
<keyword evidence="2" id="KW-0812">Transmembrane</keyword>
<feature type="transmembrane region" description="Helical" evidence="2">
    <location>
        <begin position="149"/>
        <end position="169"/>
    </location>
</feature>
<keyword evidence="2" id="KW-1133">Transmembrane helix</keyword>
<protein>
    <recommendedName>
        <fullName evidence="5">DUF1275 domain-containing protein</fullName>
    </recommendedName>
</protein>
<feature type="region of interest" description="Disordered" evidence="1">
    <location>
        <begin position="1"/>
        <end position="42"/>
    </location>
</feature>
<reference evidence="3 4" key="1">
    <citation type="submission" date="2024-02" db="EMBL/GenBank/DDBJ databases">
        <title>De novo assembly and annotation of 12 fungi associated with fruit tree decline syndrome in Ontario, Canada.</title>
        <authorList>
            <person name="Sulman M."/>
            <person name="Ellouze W."/>
            <person name="Ilyukhin E."/>
        </authorList>
    </citation>
    <scope>NUCLEOTIDE SEQUENCE [LARGE SCALE GENOMIC DNA]</scope>
    <source>
        <strain evidence="3 4">M169</strain>
    </source>
</reference>
<keyword evidence="4" id="KW-1185">Reference proteome</keyword>
<dbReference type="EMBL" id="JAKNSF020000049">
    <property type="protein sequence ID" value="KAK7725506.1"/>
    <property type="molecule type" value="Genomic_DNA"/>
</dbReference>
<accession>A0ABR1P3M3</accession>
<proteinExistence type="predicted"/>
<sequence>MATTEQPSKDSHLGTPGMLSERDSSDNSMMPQQEPKAAPKPGLMTRLREEINPAHSDLPVLATCFVSGICDSVAFNASSVFVSMQTGKSPSRAPLDPLASNTIFLALGTANLPFGAETLWLRALVSIVCFWAGCFFFSQSRRVGAKSKATLAGSFFIQSAFILIAAAVSQGGVVPAFGMKSLGTAAAHERLANYETESMTLLPVALLAFQFGGQIVTSRVLGFNEVPTNVLTSLYCDLFSDPLIIAPIGKNVKRNRRVVAVLLMVAGGIIGAWLQKSKAGMPAALWIGGAIKMVIAVCWLTWKGKTVVVNDEKV</sequence>
<keyword evidence="2" id="KW-0472">Membrane</keyword>
<evidence type="ECO:0000256" key="1">
    <source>
        <dbReference type="SAM" id="MobiDB-lite"/>
    </source>
</evidence>
<organism evidence="3 4">
    <name type="scientific">Diaporthe eres</name>
    <name type="common">Phomopsis oblonga</name>
    <dbReference type="NCBI Taxonomy" id="83184"/>
    <lineage>
        <taxon>Eukaryota</taxon>
        <taxon>Fungi</taxon>
        <taxon>Dikarya</taxon>
        <taxon>Ascomycota</taxon>
        <taxon>Pezizomycotina</taxon>
        <taxon>Sordariomycetes</taxon>
        <taxon>Sordariomycetidae</taxon>
        <taxon>Diaporthales</taxon>
        <taxon>Diaporthaceae</taxon>
        <taxon>Diaporthe</taxon>
        <taxon>Diaporthe eres species complex</taxon>
    </lineage>
</organism>
<dbReference type="PANTHER" id="PTHR37488:SF7">
    <property type="entry name" value="DUF1275 DOMAIN PROTEIN"/>
    <property type="match status" value="1"/>
</dbReference>
<dbReference type="Pfam" id="PF06912">
    <property type="entry name" value="DUF1275"/>
    <property type="match status" value="1"/>
</dbReference>
<feature type="transmembrane region" description="Helical" evidence="2">
    <location>
        <begin position="283"/>
        <end position="302"/>
    </location>
</feature>
<comment type="caution">
    <text evidence="3">The sequence shown here is derived from an EMBL/GenBank/DDBJ whole genome shotgun (WGS) entry which is preliminary data.</text>
</comment>